<dbReference type="EC" id="2.7.13.3" evidence="3"/>
<dbReference type="Gene3D" id="3.30.565.10">
    <property type="entry name" value="Histidine kinase-like ATPase, C-terminal domain"/>
    <property type="match status" value="1"/>
</dbReference>
<comment type="catalytic activity">
    <reaction evidence="1">
        <text>ATP + protein L-histidine = ADP + protein N-phospho-L-histidine.</text>
        <dbReference type="EC" id="2.7.13.3"/>
    </reaction>
</comment>
<dbReference type="Proteomes" id="UP000316184">
    <property type="component" value="Unassembled WGS sequence"/>
</dbReference>
<dbReference type="InterPro" id="IPR005467">
    <property type="entry name" value="His_kinase_dom"/>
</dbReference>
<reference evidence="16 17" key="1">
    <citation type="submission" date="2019-06" db="EMBL/GenBank/DDBJ databases">
        <title>Sequencing the genomes of 1000 actinobacteria strains.</title>
        <authorList>
            <person name="Klenk H.-P."/>
        </authorList>
    </citation>
    <scope>NUCLEOTIDE SEQUENCE [LARGE SCALE GENOMIC DNA]</scope>
    <source>
        <strain evidence="16 17">DSM 46699</strain>
    </source>
</reference>
<feature type="transmembrane region" description="Helical" evidence="14">
    <location>
        <begin position="168"/>
        <end position="190"/>
    </location>
</feature>
<dbReference type="InterPro" id="IPR033463">
    <property type="entry name" value="sCache_3"/>
</dbReference>
<evidence type="ECO:0000256" key="13">
    <source>
        <dbReference type="ARBA" id="ARBA00023136"/>
    </source>
</evidence>
<dbReference type="RefSeq" id="WP_246110017.1">
    <property type="nucleotide sequence ID" value="NZ_VIWX01000001.1"/>
</dbReference>
<organism evidence="16 17">
    <name type="scientific">Saccharopolyspora dendranthemae</name>
    <dbReference type="NCBI Taxonomy" id="1181886"/>
    <lineage>
        <taxon>Bacteria</taxon>
        <taxon>Bacillati</taxon>
        <taxon>Actinomycetota</taxon>
        <taxon>Actinomycetes</taxon>
        <taxon>Pseudonocardiales</taxon>
        <taxon>Pseudonocardiaceae</taxon>
        <taxon>Saccharopolyspora</taxon>
    </lineage>
</organism>
<evidence type="ECO:0000256" key="9">
    <source>
        <dbReference type="ARBA" id="ARBA00022777"/>
    </source>
</evidence>
<keyword evidence="7 14" id="KW-0812">Transmembrane</keyword>
<dbReference type="PRINTS" id="PR00344">
    <property type="entry name" value="BCTRLSENSOR"/>
</dbReference>
<protein>
    <recommendedName>
        <fullName evidence="3">histidine kinase</fullName>
        <ecNumber evidence="3">2.7.13.3</ecNumber>
    </recommendedName>
</protein>
<name>A0A561V850_9PSEU</name>
<dbReference type="InterPro" id="IPR029151">
    <property type="entry name" value="Sensor-like_sf"/>
</dbReference>
<dbReference type="InterPro" id="IPR016120">
    <property type="entry name" value="Sig_transdc_His_kin_SpoOB"/>
</dbReference>
<comment type="caution">
    <text evidence="16">The sequence shown here is derived from an EMBL/GenBank/DDBJ whole genome shotgun (WGS) entry which is preliminary data.</text>
</comment>
<dbReference type="InterPro" id="IPR003594">
    <property type="entry name" value="HATPase_dom"/>
</dbReference>
<comment type="subcellular location">
    <subcellularLocation>
        <location evidence="2">Cell membrane</location>
        <topology evidence="2">Multi-pass membrane protein</topology>
    </subcellularLocation>
</comment>
<sequence>MPHRPMRFARQALLLQIALITLVTTIGFFLVASLLDRHLVDQYGQRALTAAQVLATDTDLADSVARGDQPGVREQAARARAASGALFVVVTDRRGIRMSHPNPDEIGEPVSTDPRQVLAGQEVVNVQRGTLGFSARGKVPLRAPDGVVIGQVSVGFDAEDINTSLLRLLGTTAAFLGGALLVGIAGAAWLTRLLKRRTLGLEPEELAELVRQREAVLYGIGEGVLAVDASGDVSVRNREAEKLLGTPIEVGTPTGDLEIPPRLRDLLLSRREADNLVALSGDRVLVANHRPVRRGALELGSVLTLRDRTDLEALNRELDKVRSMTNTLRAQRHEFTNRLHTLSGLLQTGRHGEAVEFVQALTHGEVSGLGPAAEAVRDPYLVAFLSAKKSVATERGVELELAETSWVPAALSAPVEVMTVVGNLVDNAIDAARAGAARPARVEVDLLSDGTTLHVSVVDSGDGVPEGLREDIFVEGVSSKDSHGNGLGLALCRQAARSLGGDVRIAGTGDEPGALFVATMPNAIDEGSPASEEAKP</sequence>
<feature type="transmembrane region" description="Helical" evidence="14">
    <location>
        <begin position="12"/>
        <end position="35"/>
    </location>
</feature>
<evidence type="ECO:0000256" key="10">
    <source>
        <dbReference type="ARBA" id="ARBA00022840"/>
    </source>
</evidence>
<dbReference type="PANTHER" id="PTHR43547:SF10">
    <property type="entry name" value="SENSOR HISTIDINE KINASE DCUS"/>
    <property type="match status" value="1"/>
</dbReference>
<keyword evidence="9 16" id="KW-0418">Kinase</keyword>
<keyword evidence="6" id="KW-0808">Transferase</keyword>
<keyword evidence="12" id="KW-0902">Two-component regulatory system</keyword>
<dbReference type="PANTHER" id="PTHR43547">
    <property type="entry name" value="TWO-COMPONENT HISTIDINE KINASE"/>
    <property type="match status" value="1"/>
</dbReference>
<dbReference type="InterPro" id="IPR004358">
    <property type="entry name" value="Sig_transdc_His_kin-like_C"/>
</dbReference>
<feature type="domain" description="Histidine kinase" evidence="15">
    <location>
        <begin position="392"/>
        <end position="524"/>
    </location>
</feature>
<dbReference type="Pfam" id="PF02518">
    <property type="entry name" value="HATPase_c"/>
    <property type="match status" value="1"/>
</dbReference>
<evidence type="ECO:0000256" key="1">
    <source>
        <dbReference type="ARBA" id="ARBA00000085"/>
    </source>
</evidence>
<evidence type="ECO:0000313" key="17">
    <source>
        <dbReference type="Proteomes" id="UP000316184"/>
    </source>
</evidence>
<keyword evidence="8" id="KW-0547">Nucleotide-binding</keyword>
<dbReference type="SMART" id="SM00387">
    <property type="entry name" value="HATPase_c"/>
    <property type="match status" value="1"/>
</dbReference>
<dbReference type="Gene3D" id="1.10.287.130">
    <property type="match status" value="1"/>
</dbReference>
<evidence type="ECO:0000256" key="8">
    <source>
        <dbReference type="ARBA" id="ARBA00022741"/>
    </source>
</evidence>
<evidence type="ECO:0000256" key="5">
    <source>
        <dbReference type="ARBA" id="ARBA00022553"/>
    </source>
</evidence>
<evidence type="ECO:0000256" key="2">
    <source>
        <dbReference type="ARBA" id="ARBA00004651"/>
    </source>
</evidence>
<dbReference type="Gene3D" id="3.30.450.20">
    <property type="entry name" value="PAS domain"/>
    <property type="match status" value="2"/>
</dbReference>
<keyword evidence="4" id="KW-1003">Cell membrane</keyword>
<dbReference type="Pfam" id="PF17203">
    <property type="entry name" value="sCache_3_2"/>
    <property type="match status" value="1"/>
</dbReference>
<evidence type="ECO:0000256" key="6">
    <source>
        <dbReference type="ARBA" id="ARBA00022679"/>
    </source>
</evidence>
<gene>
    <name evidence="16" type="ORF">FHU35_11402</name>
</gene>
<dbReference type="AlphaFoldDB" id="A0A561V850"/>
<dbReference type="InterPro" id="IPR039506">
    <property type="entry name" value="SPOB_a"/>
</dbReference>
<keyword evidence="17" id="KW-1185">Reference proteome</keyword>
<dbReference type="GO" id="GO:0005886">
    <property type="term" value="C:plasma membrane"/>
    <property type="evidence" value="ECO:0007669"/>
    <property type="project" value="UniProtKB-SubCell"/>
</dbReference>
<evidence type="ECO:0000256" key="11">
    <source>
        <dbReference type="ARBA" id="ARBA00022989"/>
    </source>
</evidence>
<keyword evidence="5" id="KW-0597">Phosphoprotein</keyword>
<dbReference type="InterPro" id="IPR036890">
    <property type="entry name" value="HATPase_C_sf"/>
</dbReference>
<keyword evidence="10" id="KW-0067">ATP-binding</keyword>
<dbReference type="GO" id="GO:0005524">
    <property type="term" value="F:ATP binding"/>
    <property type="evidence" value="ECO:0007669"/>
    <property type="project" value="UniProtKB-KW"/>
</dbReference>
<keyword evidence="13 14" id="KW-0472">Membrane</keyword>
<evidence type="ECO:0000259" key="15">
    <source>
        <dbReference type="PROSITE" id="PS50109"/>
    </source>
</evidence>
<dbReference type="SUPFAM" id="SSF55874">
    <property type="entry name" value="ATPase domain of HSP90 chaperone/DNA topoisomerase II/histidine kinase"/>
    <property type="match status" value="1"/>
</dbReference>
<dbReference type="SUPFAM" id="SSF55890">
    <property type="entry name" value="Sporulation response regulatory protein Spo0B"/>
    <property type="match status" value="1"/>
</dbReference>
<evidence type="ECO:0000256" key="4">
    <source>
        <dbReference type="ARBA" id="ARBA00022475"/>
    </source>
</evidence>
<accession>A0A561V850</accession>
<dbReference type="EMBL" id="VIWX01000001">
    <property type="protein sequence ID" value="TWG07783.1"/>
    <property type="molecule type" value="Genomic_DNA"/>
</dbReference>
<dbReference type="PROSITE" id="PS50109">
    <property type="entry name" value="HIS_KIN"/>
    <property type="match status" value="1"/>
</dbReference>
<evidence type="ECO:0000256" key="12">
    <source>
        <dbReference type="ARBA" id="ARBA00023012"/>
    </source>
</evidence>
<dbReference type="SUPFAM" id="SSF103190">
    <property type="entry name" value="Sensory domain-like"/>
    <property type="match status" value="1"/>
</dbReference>
<proteinExistence type="predicted"/>
<dbReference type="GO" id="GO:0000155">
    <property type="term" value="F:phosphorelay sensor kinase activity"/>
    <property type="evidence" value="ECO:0007669"/>
    <property type="project" value="InterPro"/>
</dbReference>
<evidence type="ECO:0000256" key="14">
    <source>
        <dbReference type="SAM" id="Phobius"/>
    </source>
</evidence>
<evidence type="ECO:0000313" key="16">
    <source>
        <dbReference type="EMBL" id="TWG07783.1"/>
    </source>
</evidence>
<keyword evidence="11 14" id="KW-1133">Transmembrane helix</keyword>
<dbReference type="Pfam" id="PF14689">
    <property type="entry name" value="SPOB_a"/>
    <property type="match status" value="1"/>
</dbReference>
<evidence type="ECO:0000256" key="7">
    <source>
        <dbReference type="ARBA" id="ARBA00022692"/>
    </source>
</evidence>
<evidence type="ECO:0000256" key="3">
    <source>
        <dbReference type="ARBA" id="ARBA00012438"/>
    </source>
</evidence>